<dbReference type="Pfam" id="PF08281">
    <property type="entry name" value="Sigma70_r4_2"/>
    <property type="match status" value="1"/>
</dbReference>
<evidence type="ECO:0000259" key="5">
    <source>
        <dbReference type="Pfam" id="PF04542"/>
    </source>
</evidence>
<dbReference type="Gene3D" id="1.10.1740.10">
    <property type="match status" value="1"/>
</dbReference>
<dbReference type="InterPro" id="IPR013325">
    <property type="entry name" value="RNA_pol_sigma_r2"/>
</dbReference>
<gene>
    <name evidence="7" type="ORF">KMAL_17470</name>
</gene>
<dbReference type="GO" id="GO:0003677">
    <property type="term" value="F:DNA binding"/>
    <property type="evidence" value="ECO:0007669"/>
    <property type="project" value="InterPro"/>
</dbReference>
<comment type="caution">
    <text evidence="7">The sequence shown here is derived from an EMBL/GenBank/DDBJ whole genome shotgun (WGS) entry which is preliminary data.</text>
</comment>
<dbReference type="InterPro" id="IPR013249">
    <property type="entry name" value="RNA_pol_sigma70_r4_t2"/>
</dbReference>
<keyword evidence="3" id="KW-0731">Sigma factor</keyword>
<keyword evidence="4" id="KW-0804">Transcription</keyword>
<keyword evidence="8" id="KW-1185">Reference proteome</keyword>
<dbReference type="PANTHER" id="PTHR43133:SF63">
    <property type="entry name" value="RNA POLYMERASE SIGMA FACTOR FECI-RELATED"/>
    <property type="match status" value="1"/>
</dbReference>
<dbReference type="Proteomes" id="UP000237344">
    <property type="component" value="Unassembled WGS sequence"/>
</dbReference>
<evidence type="ECO:0000256" key="4">
    <source>
        <dbReference type="ARBA" id="ARBA00023163"/>
    </source>
</evidence>
<organism evidence="7 8">
    <name type="scientific">Novacetimonas maltaceti</name>
    <dbReference type="NCBI Taxonomy" id="1203393"/>
    <lineage>
        <taxon>Bacteria</taxon>
        <taxon>Pseudomonadati</taxon>
        <taxon>Pseudomonadota</taxon>
        <taxon>Alphaproteobacteria</taxon>
        <taxon>Acetobacterales</taxon>
        <taxon>Acetobacteraceae</taxon>
        <taxon>Novacetimonas</taxon>
    </lineage>
</organism>
<evidence type="ECO:0000259" key="6">
    <source>
        <dbReference type="Pfam" id="PF08281"/>
    </source>
</evidence>
<dbReference type="AlphaFoldDB" id="A0A2S3W1A0"/>
<evidence type="ECO:0000256" key="2">
    <source>
        <dbReference type="ARBA" id="ARBA00023015"/>
    </source>
</evidence>
<dbReference type="GO" id="GO:0006352">
    <property type="term" value="P:DNA-templated transcription initiation"/>
    <property type="evidence" value="ECO:0007669"/>
    <property type="project" value="InterPro"/>
</dbReference>
<reference evidence="7 8" key="1">
    <citation type="submission" date="2018-01" db="EMBL/GenBank/DDBJ databases">
        <title>Draft Genome Sequence of Komagataeibacter maltaceti LMG 1529, a Vinegar Producing Acetic Acid Bacterium Isolated from Malt Vinegar Brewery Acetifiers.</title>
        <authorList>
            <person name="Zhang Q."/>
            <person name="Hollensteiner J."/>
            <person name="Poehlein A."/>
            <person name="Daniel R."/>
        </authorList>
    </citation>
    <scope>NUCLEOTIDE SEQUENCE [LARGE SCALE GENOMIC DNA]</scope>
    <source>
        <strain evidence="7 8">LMG 1529</strain>
    </source>
</reference>
<proteinExistence type="inferred from homology"/>
<evidence type="ECO:0000256" key="1">
    <source>
        <dbReference type="ARBA" id="ARBA00010641"/>
    </source>
</evidence>
<dbReference type="InterPro" id="IPR039425">
    <property type="entry name" value="RNA_pol_sigma-70-like"/>
</dbReference>
<comment type="similarity">
    <text evidence="1">Belongs to the sigma-70 factor family. ECF subfamily.</text>
</comment>
<dbReference type="SUPFAM" id="SSF88946">
    <property type="entry name" value="Sigma2 domain of RNA polymerase sigma factors"/>
    <property type="match status" value="1"/>
</dbReference>
<dbReference type="Pfam" id="PF04542">
    <property type="entry name" value="Sigma70_r2"/>
    <property type="match status" value="1"/>
</dbReference>
<feature type="domain" description="RNA polymerase sigma factor 70 region 4 type 2" evidence="6">
    <location>
        <begin position="114"/>
        <end position="166"/>
    </location>
</feature>
<dbReference type="NCBIfam" id="TIGR02937">
    <property type="entry name" value="sigma70-ECF"/>
    <property type="match status" value="1"/>
</dbReference>
<keyword evidence="2" id="KW-0805">Transcription regulation</keyword>
<dbReference type="SUPFAM" id="SSF88659">
    <property type="entry name" value="Sigma3 and sigma4 domains of RNA polymerase sigma factors"/>
    <property type="match status" value="1"/>
</dbReference>
<name>A0A2S3W1A0_9PROT</name>
<dbReference type="InterPro" id="IPR014284">
    <property type="entry name" value="RNA_pol_sigma-70_dom"/>
</dbReference>
<evidence type="ECO:0000313" key="7">
    <source>
        <dbReference type="EMBL" id="POF62626.1"/>
    </source>
</evidence>
<feature type="domain" description="RNA polymerase sigma-70 region 2" evidence="5">
    <location>
        <begin position="13"/>
        <end position="77"/>
    </location>
</feature>
<evidence type="ECO:0000313" key="8">
    <source>
        <dbReference type="Proteomes" id="UP000237344"/>
    </source>
</evidence>
<evidence type="ECO:0000256" key="3">
    <source>
        <dbReference type="ARBA" id="ARBA00023082"/>
    </source>
</evidence>
<dbReference type="RefSeq" id="WP_239020038.1">
    <property type="nucleotide sequence ID" value="NZ_NKUE01000021.1"/>
</dbReference>
<dbReference type="Gene3D" id="1.10.10.10">
    <property type="entry name" value="Winged helix-like DNA-binding domain superfamily/Winged helix DNA-binding domain"/>
    <property type="match status" value="1"/>
</dbReference>
<dbReference type="InterPro" id="IPR013324">
    <property type="entry name" value="RNA_pol_sigma_r3/r4-like"/>
</dbReference>
<accession>A0A2S3W1A0</accession>
<dbReference type="GO" id="GO:0016987">
    <property type="term" value="F:sigma factor activity"/>
    <property type="evidence" value="ECO:0007669"/>
    <property type="project" value="UniProtKB-KW"/>
</dbReference>
<dbReference type="InterPro" id="IPR007627">
    <property type="entry name" value="RNA_pol_sigma70_r2"/>
</dbReference>
<dbReference type="PANTHER" id="PTHR43133">
    <property type="entry name" value="RNA POLYMERASE ECF-TYPE SIGMA FACTO"/>
    <property type="match status" value="1"/>
</dbReference>
<sequence length="173" mass="19705">MDVLKQTGSVAALYATHQRALLKYASGLVRDRAQAEDIVQEAWLRFARIVADARPSDPLRYLYSIVRNLAIDHLRQKIREKGVLDPGPFETAAEAATDGRAPPDLAMRDRHAVEAVRKVMAEMPEQMRVAFEMHRFDGYRLREIAAHLHISVSMAHVLVSEAVDRCRRHVEWP</sequence>
<dbReference type="EMBL" id="POTC01000020">
    <property type="protein sequence ID" value="POF62626.1"/>
    <property type="molecule type" value="Genomic_DNA"/>
</dbReference>
<protein>
    <submittedName>
        <fullName evidence="7">Extracytoplasmic-function sigma-70 factor</fullName>
    </submittedName>
</protein>
<dbReference type="InterPro" id="IPR036388">
    <property type="entry name" value="WH-like_DNA-bd_sf"/>
</dbReference>